<name>A0A2S9GVR0_9BURK</name>
<evidence type="ECO:0000313" key="3">
    <source>
        <dbReference type="Proteomes" id="UP000237839"/>
    </source>
</evidence>
<dbReference type="SMART" id="SM00671">
    <property type="entry name" value="SEL1"/>
    <property type="match status" value="4"/>
</dbReference>
<sequence length="233" mass="26023">MKKFLTYIFWVCLVINSNTASADWFVSSETKALILKADLGDINAQIKVAVAYDLGKGAPKDIDNAKKYYKMAAEQGNAEAQNSLGSVLQSEKHFADAMPWYEKASAQGHAQATNNLAYLYDLGLGVSQDRHKGFELYSRAAELGWAESMWNIANMYMAGQLGEPDMVMGCVWTIRANRFASADAPKLKNYLAHVVDQFQHRLSEIQFNTCKTQGEDWEPSLAKAEQNRQPRAP</sequence>
<dbReference type="AlphaFoldDB" id="A0A2S9GVR0"/>
<dbReference type="PANTHER" id="PTHR11102:SF160">
    <property type="entry name" value="ERAD-ASSOCIATED E3 UBIQUITIN-PROTEIN LIGASE COMPONENT HRD3"/>
    <property type="match status" value="1"/>
</dbReference>
<dbReference type="Pfam" id="PF08238">
    <property type="entry name" value="Sel1"/>
    <property type="match status" value="4"/>
</dbReference>
<dbReference type="OrthoDB" id="5365194at2"/>
<dbReference type="PANTHER" id="PTHR11102">
    <property type="entry name" value="SEL-1-LIKE PROTEIN"/>
    <property type="match status" value="1"/>
</dbReference>
<keyword evidence="1" id="KW-0732">Signal</keyword>
<comment type="caution">
    <text evidence="2">The sequence shown here is derived from an EMBL/GenBank/DDBJ whole genome shotgun (WGS) entry which is preliminary data.</text>
</comment>
<keyword evidence="3" id="KW-1185">Reference proteome</keyword>
<proteinExistence type="predicted"/>
<dbReference type="InterPro" id="IPR011990">
    <property type="entry name" value="TPR-like_helical_dom_sf"/>
</dbReference>
<feature type="chain" id="PRO_5015730156" evidence="1">
    <location>
        <begin position="23"/>
        <end position="233"/>
    </location>
</feature>
<evidence type="ECO:0000313" key="2">
    <source>
        <dbReference type="EMBL" id="PRC91815.1"/>
    </source>
</evidence>
<dbReference type="Gene3D" id="1.25.40.10">
    <property type="entry name" value="Tetratricopeptide repeat domain"/>
    <property type="match status" value="1"/>
</dbReference>
<organism evidence="2 3">
    <name type="scientific">Solimicrobium silvestre</name>
    <dbReference type="NCBI Taxonomy" id="2099400"/>
    <lineage>
        <taxon>Bacteria</taxon>
        <taxon>Pseudomonadati</taxon>
        <taxon>Pseudomonadota</taxon>
        <taxon>Betaproteobacteria</taxon>
        <taxon>Burkholderiales</taxon>
        <taxon>Oxalobacteraceae</taxon>
        <taxon>Solimicrobium</taxon>
    </lineage>
</organism>
<accession>A0A2S9GVR0</accession>
<gene>
    <name evidence="2" type="ORF">S2091_3570</name>
</gene>
<evidence type="ECO:0000256" key="1">
    <source>
        <dbReference type="SAM" id="SignalP"/>
    </source>
</evidence>
<feature type="signal peptide" evidence="1">
    <location>
        <begin position="1"/>
        <end position="22"/>
    </location>
</feature>
<dbReference type="InterPro" id="IPR050767">
    <property type="entry name" value="Sel1_AlgK"/>
</dbReference>
<protein>
    <submittedName>
        <fullName evidence="2">Sel1 repeat</fullName>
    </submittedName>
</protein>
<dbReference type="Proteomes" id="UP000237839">
    <property type="component" value="Unassembled WGS sequence"/>
</dbReference>
<reference evidence="2 3" key="1">
    <citation type="submission" date="2018-02" db="EMBL/GenBank/DDBJ databases">
        <title>Solimicrobium silvestre gen. nov., sp. nov., isolated from alpine forest soil.</title>
        <authorList>
            <person name="Margesin R."/>
            <person name="Albuquerque L."/>
            <person name="Zhang D.-C."/>
            <person name="Froufe H.J.C."/>
            <person name="Severino R."/>
            <person name="Roxo I."/>
            <person name="Egas C."/>
            <person name="Da Costa M.S."/>
        </authorList>
    </citation>
    <scope>NUCLEOTIDE SEQUENCE [LARGE SCALE GENOMIC DNA]</scope>
    <source>
        <strain evidence="2 3">S20-91</strain>
    </source>
</reference>
<dbReference type="InterPro" id="IPR006597">
    <property type="entry name" value="Sel1-like"/>
</dbReference>
<dbReference type="SUPFAM" id="SSF81901">
    <property type="entry name" value="HCP-like"/>
    <property type="match status" value="1"/>
</dbReference>
<dbReference type="EMBL" id="PUGF01000019">
    <property type="protein sequence ID" value="PRC91815.1"/>
    <property type="molecule type" value="Genomic_DNA"/>
</dbReference>
<dbReference type="RefSeq" id="WP_105533316.1">
    <property type="nucleotide sequence ID" value="NZ_PUGF01000019.1"/>
</dbReference>